<evidence type="ECO:0000313" key="3">
    <source>
        <dbReference type="Proteomes" id="UP000265520"/>
    </source>
</evidence>
<feature type="non-terminal residue" evidence="2">
    <location>
        <position position="61"/>
    </location>
</feature>
<dbReference type="EMBL" id="LXQA010056534">
    <property type="protein sequence ID" value="MCI04795.1"/>
    <property type="molecule type" value="Genomic_DNA"/>
</dbReference>
<proteinExistence type="predicted"/>
<dbReference type="AlphaFoldDB" id="A0A392P1W0"/>
<evidence type="ECO:0000256" key="1">
    <source>
        <dbReference type="SAM" id="MobiDB-lite"/>
    </source>
</evidence>
<reference evidence="2 3" key="1">
    <citation type="journal article" date="2018" name="Front. Plant Sci.">
        <title>Red Clover (Trifolium pratense) and Zigzag Clover (T. medium) - A Picture of Genomic Similarities and Differences.</title>
        <authorList>
            <person name="Dluhosova J."/>
            <person name="Istvanek J."/>
            <person name="Nedelnik J."/>
            <person name="Repkova J."/>
        </authorList>
    </citation>
    <scope>NUCLEOTIDE SEQUENCE [LARGE SCALE GENOMIC DNA]</scope>
    <source>
        <strain evidence="3">cv. 10/8</strain>
        <tissue evidence="2">Leaf</tissue>
    </source>
</reference>
<name>A0A392P1W0_9FABA</name>
<protein>
    <submittedName>
        <fullName evidence="2">Uncharacterized protein</fullName>
    </submittedName>
</protein>
<evidence type="ECO:0000313" key="2">
    <source>
        <dbReference type="EMBL" id="MCI04795.1"/>
    </source>
</evidence>
<feature type="compositionally biased region" description="Basic residues" evidence="1">
    <location>
        <begin position="1"/>
        <end position="13"/>
    </location>
</feature>
<accession>A0A392P1W0</accession>
<feature type="region of interest" description="Disordered" evidence="1">
    <location>
        <begin position="1"/>
        <end position="27"/>
    </location>
</feature>
<comment type="caution">
    <text evidence="2">The sequence shown here is derived from an EMBL/GenBank/DDBJ whole genome shotgun (WGS) entry which is preliminary data.</text>
</comment>
<dbReference type="Proteomes" id="UP000265520">
    <property type="component" value="Unassembled WGS sequence"/>
</dbReference>
<sequence>MGKKKNASKKRGKNDKEVKEADDLNASLIDKEVKKEDDLNDKKVKKGDDIDAELRRIGAEY</sequence>
<keyword evidence="3" id="KW-1185">Reference proteome</keyword>
<organism evidence="2 3">
    <name type="scientific">Trifolium medium</name>
    <dbReference type="NCBI Taxonomy" id="97028"/>
    <lineage>
        <taxon>Eukaryota</taxon>
        <taxon>Viridiplantae</taxon>
        <taxon>Streptophyta</taxon>
        <taxon>Embryophyta</taxon>
        <taxon>Tracheophyta</taxon>
        <taxon>Spermatophyta</taxon>
        <taxon>Magnoliopsida</taxon>
        <taxon>eudicotyledons</taxon>
        <taxon>Gunneridae</taxon>
        <taxon>Pentapetalae</taxon>
        <taxon>rosids</taxon>
        <taxon>fabids</taxon>
        <taxon>Fabales</taxon>
        <taxon>Fabaceae</taxon>
        <taxon>Papilionoideae</taxon>
        <taxon>50 kb inversion clade</taxon>
        <taxon>NPAAA clade</taxon>
        <taxon>Hologalegina</taxon>
        <taxon>IRL clade</taxon>
        <taxon>Trifolieae</taxon>
        <taxon>Trifolium</taxon>
    </lineage>
</organism>